<feature type="region of interest" description="Disordered" evidence="1">
    <location>
        <begin position="1"/>
        <end position="48"/>
    </location>
</feature>
<feature type="compositionally biased region" description="Low complexity" evidence="1">
    <location>
        <begin position="184"/>
        <end position="209"/>
    </location>
</feature>
<proteinExistence type="predicted"/>
<dbReference type="OrthoDB" id="10614478at2759"/>
<feature type="region of interest" description="Disordered" evidence="1">
    <location>
        <begin position="173"/>
        <end position="222"/>
    </location>
</feature>
<feature type="compositionally biased region" description="Acidic residues" evidence="1">
    <location>
        <begin position="1"/>
        <end position="26"/>
    </location>
</feature>
<accession>A0A9W6XK34</accession>
<dbReference type="AlphaFoldDB" id="A0A9W6XK34"/>
<comment type="caution">
    <text evidence="2">The sequence shown here is derived from an EMBL/GenBank/DDBJ whole genome shotgun (WGS) entry which is preliminary data.</text>
</comment>
<sequence length="281" mass="30651">MEEEDADEVKEDDEDEGDAGVETEPETEVKAEDGVEVEPYEESGYYETGVVYETEPSREGRSQYGPSAHPGFGGAYYVGSEYGSYGNYGGYGQLLEYEGYGEAYEGSRYHPGPSGFITRYIGPETRRVKRPTFDWRPSAPRALRPSGPRMSGPSHGWQEHYGVAPVLRCTAAPSAQRRPVPPNVSKKQVSMKSVPVSKPVKSGPKSPAVAGSPGLTPGKHRRSLGRVLSPVEERLELREHRVVPRAVRPKSAAPLSPIALTHAVAERGESVAAVPLGWYYC</sequence>
<name>A0A9W6XK34_9STRA</name>
<evidence type="ECO:0000313" key="3">
    <source>
        <dbReference type="Proteomes" id="UP001165121"/>
    </source>
</evidence>
<evidence type="ECO:0000256" key="1">
    <source>
        <dbReference type="SAM" id="MobiDB-lite"/>
    </source>
</evidence>
<dbReference type="EMBL" id="BSXT01001301">
    <property type="protein sequence ID" value="GMF41055.1"/>
    <property type="molecule type" value="Genomic_DNA"/>
</dbReference>
<gene>
    <name evidence="2" type="ORF">Pfra01_001283400</name>
</gene>
<reference evidence="2" key="1">
    <citation type="submission" date="2023-04" db="EMBL/GenBank/DDBJ databases">
        <title>Phytophthora fragariaefolia NBRC 109709.</title>
        <authorList>
            <person name="Ichikawa N."/>
            <person name="Sato H."/>
            <person name="Tonouchi N."/>
        </authorList>
    </citation>
    <scope>NUCLEOTIDE SEQUENCE</scope>
    <source>
        <strain evidence="2">NBRC 109709</strain>
    </source>
</reference>
<protein>
    <submittedName>
        <fullName evidence="2">Unnamed protein product</fullName>
    </submittedName>
</protein>
<keyword evidence="3" id="KW-1185">Reference proteome</keyword>
<evidence type="ECO:0000313" key="2">
    <source>
        <dbReference type="EMBL" id="GMF41055.1"/>
    </source>
</evidence>
<feature type="region of interest" description="Disordered" evidence="1">
    <location>
        <begin position="135"/>
        <end position="157"/>
    </location>
</feature>
<organism evidence="2 3">
    <name type="scientific">Phytophthora fragariaefolia</name>
    <dbReference type="NCBI Taxonomy" id="1490495"/>
    <lineage>
        <taxon>Eukaryota</taxon>
        <taxon>Sar</taxon>
        <taxon>Stramenopiles</taxon>
        <taxon>Oomycota</taxon>
        <taxon>Peronosporomycetes</taxon>
        <taxon>Peronosporales</taxon>
        <taxon>Peronosporaceae</taxon>
        <taxon>Phytophthora</taxon>
    </lineage>
</organism>
<dbReference type="Proteomes" id="UP001165121">
    <property type="component" value="Unassembled WGS sequence"/>
</dbReference>